<evidence type="ECO:0000256" key="12">
    <source>
        <dbReference type="ARBA" id="ARBA00023136"/>
    </source>
</evidence>
<feature type="transmembrane region" description="Helical" evidence="13">
    <location>
        <begin position="127"/>
        <end position="149"/>
    </location>
</feature>
<keyword evidence="6 13" id="KW-0812">Transmembrane</keyword>
<accession>A0A0G1X6H6</accession>
<evidence type="ECO:0000256" key="11">
    <source>
        <dbReference type="ARBA" id="ARBA00023049"/>
    </source>
</evidence>
<dbReference type="CDD" id="cd06158">
    <property type="entry name" value="S2P-M50_like_1"/>
    <property type="match status" value="1"/>
</dbReference>
<keyword evidence="12 13" id="KW-0472">Membrane</keyword>
<dbReference type="Pfam" id="PF02163">
    <property type="entry name" value="Peptidase_M50"/>
    <property type="match status" value="1"/>
</dbReference>
<evidence type="ECO:0000256" key="8">
    <source>
        <dbReference type="ARBA" id="ARBA00022801"/>
    </source>
</evidence>
<dbReference type="GO" id="GO:0008237">
    <property type="term" value="F:metallopeptidase activity"/>
    <property type="evidence" value="ECO:0007669"/>
    <property type="project" value="UniProtKB-KW"/>
</dbReference>
<keyword evidence="8" id="KW-0378">Hydrolase</keyword>
<feature type="domain" description="Peptidase M50" evidence="14">
    <location>
        <begin position="119"/>
        <end position="178"/>
    </location>
</feature>
<comment type="similarity">
    <text evidence="3">Belongs to the peptidase M50B family.</text>
</comment>
<dbReference type="InterPro" id="IPR052348">
    <property type="entry name" value="Metallopeptidase_M50B"/>
</dbReference>
<proteinExistence type="inferred from homology"/>
<sequence length="205" mass="22793">MFILSVFGFVVFIYSVVIHEVSHGLAAQALGDDTARLLGRLSLNPLKHVDIFGSLILPLILLVSGSPFVFGYAKPVPYNPNNLRDQKYGPIKVALAGPASNIFLALVFGGMLRFFPESLPATLAPELFAIIVAVNLVLAVFNLFPIPPLDGHWVLVTLLPDKFYAFKSFLYRYSIFIFLLFLIIIYPFAYPIVPWLFKLITGIGF</sequence>
<dbReference type="EMBL" id="LCPC01000003">
    <property type="protein sequence ID" value="KKU90000.1"/>
    <property type="molecule type" value="Genomic_DNA"/>
</dbReference>
<evidence type="ECO:0000256" key="1">
    <source>
        <dbReference type="ARBA" id="ARBA00001947"/>
    </source>
</evidence>
<dbReference type="PANTHER" id="PTHR35864:SF1">
    <property type="entry name" value="ZINC METALLOPROTEASE YWHC-RELATED"/>
    <property type="match status" value="1"/>
</dbReference>
<dbReference type="GO" id="GO:0046872">
    <property type="term" value="F:metal ion binding"/>
    <property type="evidence" value="ECO:0007669"/>
    <property type="project" value="UniProtKB-KW"/>
</dbReference>
<feature type="transmembrane region" description="Helical" evidence="13">
    <location>
        <begin position="93"/>
        <end position="115"/>
    </location>
</feature>
<evidence type="ECO:0000313" key="15">
    <source>
        <dbReference type="EMBL" id="KKU90000.1"/>
    </source>
</evidence>
<gene>
    <name evidence="15" type="ORF">UY20_C0003G0039</name>
</gene>
<name>A0A0G1X6H6_9BACT</name>
<feature type="transmembrane region" description="Helical" evidence="13">
    <location>
        <begin position="55"/>
        <end position="73"/>
    </location>
</feature>
<comment type="caution">
    <text evidence="15">The sequence shown here is derived from an EMBL/GenBank/DDBJ whole genome shotgun (WGS) entry which is preliminary data.</text>
</comment>
<evidence type="ECO:0000313" key="16">
    <source>
        <dbReference type="Proteomes" id="UP000034403"/>
    </source>
</evidence>
<keyword evidence="11" id="KW-0482">Metalloprotease</keyword>
<dbReference type="Proteomes" id="UP000034403">
    <property type="component" value="Unassembled WGS sequence"/>
</dbReference>
<dbReference type="AlphaFoldDB" id="A0A0G1X6H6"/>
<dbReference type="InterPro" id="IPR008915">
    <property type="entry name" value="Peptidase_M50"/>
</dbReference>
<evidence type="ECO:0000256" key="5">
    <source>
        <dbReference type="ARBA" id="ARBA00022670"/>
    </source>
</evidence>
<dbReference type="GO" id="GO:0006508">
    <property type="term" value="P:proteolysis"/>
    <property type="evidence" value="ECO:0007669"/>
    <property type="project" value="UniProtKB-KW"/>
</dbReference>
<protein>
    <submittedName>
        <fullName evidence="15">Peptidase M50</fullName>
    </submittedName>
</protein>
<evidence type="ECO:0000256" key="9">
    <source>
        <dbReference type="ARBA" id="ARBA00022833"/>
    </source>
</evidence>
<comment type="subcellular location">
    <subcellularLocation>
        <location evidence="2">Cell membrane</location>
        <topology evidence="2">Multi-pass membrane protein</topology>
    </subcellularLocation>
</comment>
<keyword evidence="9" id="KW-0862">Zinc</keyword>
<dbReference type="InterPro" id="IPR044537">
    <property type="entry name" value="Rip2-like"/>
</dbReference>
<feature type="transmembrane region" description="Helical" evidence="13">
    <location>
        <begin position="170"/>
        <end position="189"/>
    </location>
</feature>
<keyword evidence="4" id="KW-1003">Cell membrane</keyword>
<evidence type="ECO:0000256" key="13">
    <source>
        <dbReference type="SAM" id="Phobius"/>
    </source>
</evidence>
<evidence type="ECO:0000256" key="6">
    <source>
        <dbReference type="ARBA" id="ARBA00022692"/>
    </source>
</evidence>
<keyword evidence="10 13" id="KW-1133">Transmembrane helix</keyword>
<evidence type="ECO:0000256" key="7">
    <source>
        <dbReference type="ARBA" id="ARBA00022723"/>
    </source>
</evidence>
<evidence type="ECO:0000256" key="2">
    <source>
        <dbReference type="ARBA" id="ARBA00004651"/>
    </source>
</evidence>
<dbReference type="PATRIC" id="fig|1619022.3.peg.137"/>
<keyword evidence="5" id="KW-0645">Protease</keyword>
<dbReference type="GO" id="GO:0005886">
    <property type="term" value="C:plasma membrane"/>
    <property type="evidence" value="ECO:0007669"/>
    <property type="project" value="UniProtKB-SubCell"/>
</dbReference>
<evidence type="ECO:0000256" key="10">
    <source>
        <dbReference type="ARBA" id="ARBA00022989"/>
    </source>
</evidence>
<comment type="cofactor">
    <cofactor evidence="1">
        <name>Zn(2+)</name>
        <dbReference type="ChEBI" id="CHEBI:29105"/>
    </cofactor>
</comment>
<reference evidence="15 16" key="1">
    <citation type="journal article" date="2015" name="Nature">
        <title>rRNA introns, odd ribosomes, and small enigmatic genomes across a large radiation of phyla.</title>
        <authorList>
            <person name="Brown C.T."/>
            <person name="Hug L.A."/>
            <person name="Thomas B.C."/>
            <person name="Sharon I."/>
            <person name="Castelle C.J."/>
            <person name="Singh A."/>
            <person name="Wilkins M.J."/>
            <person name="Williams K.H."/>
            <person name="Banfield J.F."/>
        </authorList>
    </citation>
    <scope>NUCLEOTIDE SEQUENCE [LARGE SCALE GENOMIC DNA]</scope>
</reference>
<evidence type="ECO:0000256" key="4">
    <source>
        <dbReference type="ARBA" id="ARBA00022475"/>
    </source>
</evidence>
<organism evidence="15 16">
    <name type="scientific">Candidatus Yanofskybacteria bacterium GW2011_GWA1_48_10</name>
    <dbReference type="NCBI Taxonomy" id="1619022"/>
    <lineage>
        <taxon>Bacteria</taxon>
        <taxon>Candidatus Yanofskyibacteriota</taxon>
    </lineage>
</organism>
<evidence type="ECO:0000256" key="3">
    <source>
        <dbReference type="ARBA" id="ARBA00007931"/>
    </source>
</evidence>
<keyword evidence="7" id="KW-0479">Metal-binding</keyword>
<evidence type="ECO:0000259" key="14">
    <source>
        <dbReference type="Pfam" id="PF02163"/>
    </source>
</evidence>
<dbReference type="PANTHER" id="PTHR35864">
    <property type="entry name" value="ZINC METALLOPROTEASE MJ0611-RELATED"/>
    <property type="match status" value="1"/>
</dbReference>